<accession>A0A0A8YTS0</accession>
<dbReference type="EMBL" id="GBRH01269067">
    <property type="protein sequence ID" value="JAD28828.1"/>
    <property type="molecule type" value="Transcribed_RNA"/>
</dbReference>
<protein>
    <submittedName>
        <fullName evidence="1">Uncharacterized protein</fullName>
    </submittedName>
</protein>
<organism evidence="1">
    <name type="scientific">Arundo donax</name>
    <name type="common">Giant reed</name>
    <name type="synonym">Donax arundinaceus</name>
    <dbReference type="NCBI Taxonomy" id="35708"/>
    <lineage>
        <taxon>Eukaryota</taxon>
        <taxon>Viridiplantae</taxon>
        <taxon>Streptophyta</taxon>
        <taxon>Embryophyta</taxon>
        <taxon>Tracheophyta</taxon>
        <taxon>Spermatophyta</taxon>
        <taxon>Magnoliopsida</taxon>
        <taxon>Liliopsida</taxon>
        <taxon>Poales</taxon>
        <taxon>Poaceae</taxon>
        <taxon>PACMAD clade</taxon>
        <taxon>Arundinoideae</taxon>
        <taxon>Arundineae</taxon>
        <taxon>Arundo</taxon>
    </lineage>
</organism>
<proteinExistence type="predicted"/>
<reference evidence="1" key="2">
    <citation type="journal article" date="2015" name="Data Brief">
        <title>Shoot transcriptome of the giant reed, Arundo donax.</title>
        <authorList>
            <person name="Barrero R.A."/>
            <person name="Guerrero F.D."/>
            <person name="Moolhuijzen P."/>
            <person name="Goolsby J.A."/>
            <person name="Tidwell J."/>
            <person name="Bellgard S.E."/>
            <person name="Bellgard M.I."/>
        </authorList>
    </citation>
    <scope>NUCLEOTIDE SEQUENCE</scope>
    <source>
        <tissue evidence="1">Shoot tissue taken approximately 20 cm above the soil surface</tissue>
    </source>
</reference>
<name>A0A0A8YTS0_ARUDO</name>
<evidence type="ECO:0000313" key="1">
    <source>
        <dbReference type="EMBL" id="JAD28828.1"/>
    </source>
</evidence>
<reference evidence="1" key="1">
    <citation type="submission" date="2014-09" db="EMBL/GenBank/DDBJ databases">
        <authorList>
            <person name="Magalhaes I.L.F."/>
            <person name="Oliveira U."/>
            <person name="Santos F.R."/>
            <person name="Vidigal T.H.D.A."/>
            <person name="Brescovit A.D."/>
            <person name="Santos A.J."/>
        </authorList>
    </citation>
    <scope>NUCLEOTIDE SEQUENCE</scope>
    <source>
        <tissue evidence="1">Shoot tissue taken approximately 20 cm above the soil surface</tissue>
    </source>
</reference>
<sequence length="16" mass="1931">MYTVTKLSRLCYQVII</sequence>
<dbReference type="AlphaFoldDB" id="A0A0A8YTS0"/>